<comment type="caution">
    <text evidence="2">The sequence shown here is derived from an EMBL/GenBank/DDBJ whole genome shotgun (WGS) entry which is preliminary data.</text>
</comment>
<dbReference type="AlphaFoldDB" id="A0ABD0SF12"/>
<evidence type="ECO:0000313" key="2">
    <source>
        <dbReference type="EMBL" id="KAL0811889.1"/>
    </source>
</evidence>
<feature type="region of interest" description="Disordered" evidence="1">
    <location>
        <begin position="590"/>
        <end position="609"/>
    </location>
</feature>
<evidence type="ECO:0000313" key="3">
    <source>
        <dbReference type="Proteomes" id="UP001549921"/>
    </source>
</evidence>
<feature type="region of interest" description="Disordered" evidence="1">
    <location>
        <begin position="640"/>
        <end position="666"/>
    </location>
</feature>
<feature type="compositionally biased region" description="Polar residues" evidence="1">
    <location>
        <begin position="775"/>
        <end position="789"/>
    </location>
</feature>
<accession>A0ABD0SF12</accession>
<protein>
    <submittedName>
        <fullName evidence="2">Uncharacterized protein</fullName>
    </submittedName>
</protein>
<proteinExistence type="predicted"/>
<evidence type="ECO:0000256" key="1">
    <source>
        <dbReference type="SAM" id="MobiDB-lite"/>
    </source>
</evidence>
<feature type="region of interest" description="Disordered" evidence="1">
    <location>
        <begin position="767"/>
        <end position="789"/>
    </location>
</feature>
<sequence>MEEINQAEDAYQNLVKCFTECSGIIENAQKLYFERYGVEPSPEDVSKAIAENYEEDADMSADTEFEIKEEIFVKEENDIGEECIVQANSLKCSSERIPVVYTTRLDDMLIFKKNFATLAVDDIVENVILESKPKLTKPIQKEKELIPCFDGHPFFELEDKIRHFNNMVILEENLPLKVQTTKRVERNVGLPRRKESKQPFYKGKNINQLLKLCKPCNIRLVPSSMRISINRKSHILYDIESAFNTMTFVKGVGYKIDIGCMIVFRNLKTKSSESYVIAKDGIFSKISDTLVSVSRNRVRSFVPFDLKFGLDVDVCCWFFREYVMKSFIWQKNVDPSIMRIPHSCPSGRCDCCCKRIIKDADVQEVTEEKTTEASAKSLARQLVRSLKILPKQVPKQPPVKNFINEALEYTRKDIVASDNSTNRRVDLTDVVDDRLGVQILTGYSDKTEFYEIEQDGNIVKNVEIMYSQTSNGFRKEMKLNAQSKEVLCCWRKRDSMLQSFELKYKPAVTQFIRTPHPCPPDNCICCCKPNSDTQFKFFKSRDSISSKYKPKHSTNYTSVIKQRRMFRAKNIHTNKSELENVRSIRQADNTQNSSIQCEGTNRPVDSRRSSDKWFDDELNCENFIAGDIIGKTVDSTLKNVTQKTPRASHSEKVSSNKTDTNQKSVSRKIVEKKTVRRNIQQKAKENRSLIKEELNCLPSTQPQQLVPRPPLLLQSVPIIALPTLQQARPPLIPQNPGPSHFVQTIPPIQSNVTSSQNTLKQARPPLVPQKPGPSQFVQTIPPSQSNLASSQNTLKQVRPPLVLQNPGPSQFVPTIPPTQSNIASSQNNVSPASNPLANIPLQNDTQDPTVNSLVNSILQRFNDVRLIITPDGDVSAELNMPMQSLTTPELQLLSKILSHAKQQVKALKAAGHLNSSKNTVLNPWQTNLENNTDTVPAPGANALPGGNIAPDAFTTPVIIQNSPTAPIVIANTDVQNKPTAPIVFSNTDITAKTHTSTKSKVPMTLSKSNKSKDNTINTKARLDAFQCFTNVSALKMKEYLTSCRSYLSETKTAYTAPKISDVFTLNKDGKGKKSEVTSKTIMDSENVLNSKTASVKRKSNQTRVKNTKKPKSAYMIETVEIDDDPLAVESPTGKSMPIIEPSTSTVQMTGLVDNNVIPAPILSGINTPYVVPSGTAINSNQMFLAVPFTIPGNVQPIEPPSNEDISTKDDDCILGF</sequence>
<name>A0ABD0SF12_LOXSC</name>
<organism evidence="2 3">
    <name type="scientific">Loxostege sticticalis</name>
    <name type="common">Beet webworm moth</name>
    <dbReference type="NCBI Taxonomy" id="481309"/>
    <lineage>
        <taxon>Eukaryota</taxon>
        <taxon>Metazoa</taxon>
        <taxon>Ecdysozoa</taxon>
        <taxon>Arthropoda</taxon>
        <taxon>Hexapoda</taxon>
        <taxon>Insecta</taxon>
        <taxon>Pterygota</taxon>
        <taxon>Neoptera</taxon>
        <taxon>Endopterygota</taxon>
        <taxon>Lepidoptera</taxon>
        <taxon>Glossata</taxon>
        <taxon>Ditrysia</taxon>
        <taxon>Pyraloidea</taxon>
        <taxon>Crambidae</taxon>
        <taxon>Pyraustinae</taxon>
        <taxon>Loxostege</taxon>
    </lineage>
</organism>
<dbReference type="Proteomes" id="UP001549921">
    <property type="component" value="Unassembled WGS sequence"/>
</dbReference>
<reference evidence="2 3" key="1">
    <citation type="submission" date="2024-06" db="EMBL/GenBank/DDBJ databases">
        <title>A chromosome-level genome assembly of beet webworm, Loxostege sticticalis.</title>
        <authorList>
            <person name="Zhang Y."/>
        </authorList>
    </citation>
    <scope>NUCLEOTIDE SEQUENCE [LARGE SCALE GENOMIC DNA]</scope>
    <source>
        <strain evidence="2">AQ028</strain>
        <tissue evidence="2">Male pupae</tissue>
    </source>
</reference>
<feature type="compositionally biased region" description="Polar residues" evidence="1">
    <location>
        <begin position="590"/>
        <end position="599"/>
    </location>
</feature>
<gene>
    <name evidence="2" type="ORF">ABMA28_009309</name>
</gene>
<feature type="compositionally biased region" description="Polar residues" evidence="1">
    <location>
        <begin position="655"/>
        <end position="664"/>
    </location>
</feature>
<dbReference type="EMBL" id="JBEDNZ010000023">
    <property type="protein sequence ID" value="KAL0811889.1"/>
    <property type="molecule type" value="Genomic_DNA"/>
</dbReference>